<proteinExistence type="inferred from homology"/>
<dbReference type="GeneTree" id="ENSGT00730000111354"/>
<dbReference type="ExpressionAtlas" id="A0A5F5PLR7">
    <property type="expression patterns" value="baseline"/>
</dbReference>
<dbReference type="PROSITE" id="PS50096">
    <property type="entry name" value="IQ"/>
    <property type="match status" value="1"/>
</dbReference>
<dbReference type="Ensembl" id="ENSECAT00000078837.2">
    <property type="protein sequence ID" value="ENSECAP00000049398.2"/>
    <property type="gene ID" value="ENSECAG00000009388.4"/>
</dbReference>
<dbReference type="Gene3D" id="1.20.5.190">
    <property type="match status" value="1"/>
</dbReference>
<feature type="coiled-coil region" evidence="12">
    <location>
        <begin position="212"/>
        <end position="246"/>
    </location>
</feature>
<reference evidence="14" key="2">
    <citation type="submission" date="2025-08" db="UniProtKB">
        <authorList>
            <consortium name="Ensembl"/>
        </authorList>
    </citation>
    <scope>IDENTIFICATION</scope>
    <source>
        <strain evidence="14">Thoroughbred</strain>
    </source>
</reference>
<comment type="function">
    <text evidence="1">Component of the nexin-dynein regulatory complex (N-DRC), a key regulator of ciliary/flagellar motility which maintains the alignment and integrity of the distal axoneme and regulates microtubule sliding in motile axonemes.</text>
</comment>
<reference evidence="14" key="3">
    <citation type="submission" date="2025-09" db="UniProtKB">
        <authorList>
            <consortium name="Ensembl"/>
        </authorList>
    </citation>
    <scope>IDENTIFICATION</scope>
    <source>
        <strain evidence="14">Thoroughbred</strain>
    </source>
</reference>
<dbReference type="PANTHER" id="PTHR31598:SF1">
    <property type="entry name" value="DYNEIN REGULATORY COMPLEX PROTEIN 10"/>
    <property type="match status" value="1"/>
</dbReference>
<name>A0A5F5PLR7_HORSE</name>
<feature type="compositionally biased region" description="Basic and acidic residues" evidence="13">
    <location>
        <begin position="410"/>
        <end position="437"/>
    </location>
</feature>
<dbReference type="PANTHER" id="PTHR31598">
    <property type="entry name" value="IQ DOMAIN-CONTAINING PROTEIN D"/>
    <property type="match status" value="1"/>
</dbReference>
<evidence type="ECO:0000256" key="3">
    <source>
        <dbReference type="ARBA" id="ARBA00009071"/>
    </source>
</evidence>
<feature type="coiled-coil region" evidence="12">
    <location>
        <begin position="104"/>
        <end position="131"/>
    </location>
</feature>
<dbReference type="Bgee" id="ENSECAG00000009388">
    <property type="expression patterns" value="Expressed in epithelium of bronchus and 16 other cell types or tissues"/>
</dbReference>
<evidence type="ECO:0000256" key="1">
    <source>
        <dbReference type="ARBA" id="ARBA00003029"/>
    </source>
</evidence>
<evidence type="ECO:0000256" key="2">
    <source>
        <dbReference type="ARBA" id="ARBA00004611"/>
    </source>
</evidence>
<evidence type="ECO:0000256" key="12">
    <source>
        <dbReference type="SAM" id="Coils"/>
    </source>
</evidence>
<dbReference type="InterPro" id="IPR042815">
    <property type="entry name" value="DRC10"/>
</dbReference>
<organism evidence="14 15">
    <name type="scientific">Equus caballus</name>
    <name type="common">Horse</name>
    <dbReference type="NCBI Taxonomy" id="9796"/>
    <lineage>
        <taxon>Eukaryota</taxon>
        <taxon>Metazoa</taxon>
        <taxon>Chordata</taxon>
        <taxon>Craniata</taxon>
        <taxon>Vertebrata</taxon>
        <taxon>Euteleostomi</taxon>
        <taxon>Mammalia</taxon>
        <taxon>Eutheria</taxon>
        <taxon>Laurasiatheria</taxon>
        <taxon>Perissodactyla</taxon>
        <taxon>Equidae</taxon>
        <taxon>Equus</taxon>
    </lineage>
</organism>
<evidence type="ECO:0000256" key="11">
    <source>
        <dbReference type="ARBA" id="ARBA00046836"/>
    </source>
</evidence>
<keyword evidence="12" id="KW-0175">Coiled coil</keyword>
<evidence type="ECO:0000256" key="5">
    <source>
        <dbReference type="ARBA" id="ARBA00022490"/>
    </source>
</evidence>
<feature type="compositionally biased region" description="Basic residues" evidence="13">
    <location>
        <begin position="398"/>
        <end position="409"/>
    </location>
</feature>
<comment type="subunit">
    <text evidence="11">Component of the nexin-dynein regulatory complex (N-DRC). Interacts with CFAP52.</text>
</comment>
<sequence>MALDVLTVEPLHQGPDINRIRLMTEPSKKPASPPNLLVPSSTKLTTIEAKRIMSVLDETIHKVQLVTLLSHVASGDKDLERMLGEGIMKAVREHEELCQLLLDNVSYLQRKERQVQEEEELEEERVLWERRLSIELQKSALLPLKRQVRESTKNTLRLLLSNPQAASLLQTQMLGRRAGAQRLVDSLMELRGFLFEKLLTSPMEARDKAQFIQDIRKQNRRNQETINDLERELAASMKNRDAEVEKENFVIQELKNHLQQVLRFSDSSLLRTKQEAEKQQKADFRASQARVAKIQQELLLLRSQFHSLVMENREAEQALRKDEYEELDSVYKEEKAQLEELKQKHDVLMEEFNQIRAEQEINSRKRMEAEQELVRMVRAATVIQAVWKGYLVRSLLRSKRRKRSKSKAKDKKEKGKKKDKDKDKEKGKEKGKGKGKK</sequence>
<protein>
    <recommendedName>
        <fullName evidence="4">Dynein regulatory complex protein 10</fullName>
    </recommendedName>
    <alternativeName>
        <fullName evidence="10">IQ domain-containing protein D</fullName>
    </alternativeName>
</protein>
<reference evidence="14 15" key="1">
    <citation type="journal article" date="2009" name="Science">
        <title>Genome sequence, comparative analysis, and population genetics of the domestic horse.</title>
        <authorList>
            <consortium name="Broad Institute Genome Sequencing Platform"/>
            <consortium name="Broad Institute Whole Genome Assembly Team"/>
            <person name="Wade C.M."/>
            <person name="Giulotto E."/>
            <person name="Sigurdsson S."/>
            <person name="Zoli M."/>
            <person name="Gnerre S."/>
            <person name="Imsland F."/>
            <person name="Lear T.L."/>
            <person name="Adelson D.L."/>
            <person name="Bailey E."/>
            <person name="Bellone R.R."/>
            <person name="Bloecker H."/>
            <person name="Distl O."/>
            <person name="Edgar R.C."/>
            <person name="Garber M."/>
            <person name="Leeb T."/>
            <person name="Mauceli E."/>
            <person name="MacLeod J.N."/>
            <person name="Penedo M.C.T."/>
            <person name="Raison J.M."/>
            <person name="Sharpe T."/>
            <person name="Vogel J."/>
            <person name="Andersson L."/>
            <person name="Antczak D.F."/>
            <person name="Biagi T."/>
            <person name="Binns M.M."/>
            <person name="Chowdhary B.P."/>
            <person name="Coleman S.J."/>
            <person name="Della Valle G."/>
            <person name="Fryc S."/>
            <person name="Guerin G."/>
            <person name="Hasegawa T."/>
            <person name="Hill E.W."/>
            <person name="Jurka J."/>
            <person name="Kiialainen A."/>
            <person name="Lindgren G."/>
            <person name="Liu J."/>
            <person name="Magnani E."/>
            <person name="Mickelson J.R."/>
            <person name="Murray J."/>
            <person name="Nergadze S.G."/>
            <person name="Onofrio R."/>
            <person name="Pedroni S."/>
            <person name="Piras M.F."/>
            <person name="Raudsepp T."/>
            <person name="Rocchi M."/>
            <person name="Roeed K.H."/>
            <person name="Ryder O.A."/>
            <person name="Searle S."/>
            <person name="Skow L."/>
            <person name="Swinburne J.E."/>
            <person name="Syvaenen A.C."/>
            <person name="Tozaki T."/>
            <person name="Valberg S.J."/>
            <person name="Vaudin M."/>
            <person name="White J.R."/>
            <person name="Zody M.C."/>
            <person name="Lander E.S."/>
            <person name="Lindblad-Toh K."/>
        </authorList>
    </citation>
    <scope>NUCLEOTIDE SEQUENCE [LARGE SCALE GENOMIC DNA]</scope>
    <source>
        <strain evidence="14 15">Thoroughbred</strain>
    </source>
</reference>
<feature type="coiled-coil region" evidence="12">
    <location>
        <begin position="321"/>
        <end position="358"/>
    </location>
</feature>
<accession>A0A5F5PLR7</accession>
<evidence type="ECO:0000313" key="15">
    <source>
        <dbReference type="Proteomes" id="UP000002281"/>
    </source>
</evidence>
<dbReference type="InterPro" id="IPR000048">
    <property type="entry name" value="IQ_motif_EF-hand-BS"/>
</dbReference>
<evidence type="ECO:0000256" key="10">
    <source>
        <dbReference type="ARBA" id="ARBA00032180"/>
    </source>
</evidence>
<feature type="region of interest" description="Disordered" evidence="13">
    <location>
        <begin position="398"/>
        <end position="437"/>
    </location>
</feature>
<keyword evidence="6" id="KW-0282">Flagellum</keyword>
<comment type="subcellular location">
    <subcellularLocation>
        <location evidence="2">Cytoplasm</location>
        <location evidence="2">Cytoskeleton</location>
        <location evidence="2">Flagellum axoneme</location>
    </subcellularLocation>
</comment>
<dbReference type="VGNC" id="VGNC:19115">
    <property type="gene designation" value="IQCD"/>
</dbReference>
<dbReference type="Proteomes" id="UP000002281">
    <property type="component" value="Chromosome 8"/>
</dbReference>
<evidence type="ECO:0000313" key="16">
    <source>
        <dbReference type="VGNC" id="VGNC:19115"/>
    </source>
</evidence>
<evidence type="ECO:0000256" key="7">
    <source>
        <dbReference type="ARBA" id="ARBA00023069"/>
    </source>
</evidence>
<dbReference type="CDD" id="cd23767">
    <property type="entry name" value="IQCD"/>
    <property type="match status" value="1"/>
</dbReference>
<keyword evidence="7" id="KW-0969">Cilium</keyword>
<evidence type="ECO:0000256" key="4">
    <source>
        <dbReference type="ARBA" id="ARBA00021752"/>
    </source>
</evidence>
<keyword evidence="5" id="KW-0963">Cytoplasm</keyword>
<comment type="similarity">
    <text evidence="3">Belongs to the DRC10 family.</text>
</comment>
<evidence type="ECO:0000256" key="6">
    <source>
        <dbReference type="ARBA" id="ARBA00022846"/>
    </source>
</evidence>
<evidence type="ECO:0000313" key="14">
    <source>
        <dbReference type="Ensembl" id="ENSECAP00000049398.2"/>
    </source>
</evidence>
<gene>
    <name evidence="14 16" type="primary">IQCD</name>
</gene>
<keyword evidence="8" id="KW-0206">Cytoskeleton</keyword>
<evidence type="ECO:0000256" key="8">
    <source>
        <dbReference type="ARBA" id="ARBA00023212"/>
    </source>
</evidence>
<dbReference type="Pfam" id="PF00612">
    <property type="entry name" value="IQ"/>
    <property type="match status" value="1"/>
</dbReference>
<keyword evidence="9" id="KW-0966">Cell projection</keyword>
<keyword evidence="15" id="KW-1185">Reference proteome</keyword>
<dbReference type="SMART" id="SM00015">
    <property type="entry name" value="IQ"/>
    <property type="match status" value="1"/>
</dbReference>
<evidence type="ECO:0000256" key="9">
    <source>
        <dbReference type="ARBA" id="ARBA00023273"/>
    </source>
</evidence>
<dbReference type="AlphaFoldDB" id="A0A5F5PLR7"/>
<evidence type="ECO:0000256" key="13">
    <source>
        <dbReference type="SAM" id="MobiDB-lite"/>
    </source>
</evidence>